<evidence type="ECO:0000256" key="9">
    <source>
        <dbReference type="SAM" id="SignalP"/>
    </source>
</evidence>
<dbReference type="SUPFAM" id="SSF55545">
    <property type="entry name" value="beta-N-acetylhexosaminidase-like domain"/>
    <property type="match status" value="1"/>
</dbReference>
<keyword evidence="5" id="KW-0325">Glycoprotein</keyword>
<dbReference type="Proteomes" id="UP000298138">
    <property type="component" value="Unassembled WGS sequence"/>
</dbReference>
<dbReference type="Gene3D" id="3.20.20.80">
    <property type="entry name" value="Glycosidases"/>
    <property type="match status" value="1"/>
</dbReference>
<feature type="chain" id="PRO_5020223867" description="Beta-hexosaminidase" evidence="9">
    <location>
        <begin position="19"/>
        <end position="592"/>
    </location>
</feature>
<evidence type="ECO:0000256" key="4">
    <source>
        <dbReference type="ARBA" id="ARBA00022801"/>
    </source>
</evidence>
<evidence type="ECO:0000256" key="5">
    <source>
        <dbReference type="ARBA" id="ARBA00023180"/>
    </source>
</evidence>
<dbReference type="Gene3D" id="3.30.379.10">
    <property type="entry name" value="Chitobiase/beta-hexosaminidase domain 2-like"/>
    <property type="match status" value="1"/>
</dbReference>
<dbReference type="SUPFAM" id="SSF51445">
    <property type="entry name" value="(Trans)glycosidases"/>
    <property type="match status" value="1"/>
</dbReference>
<dbReference type="EC" id="3.2.1.52" evidence="7"/>
<evidence type="ECO:0000256" key="7">
    <source>
        <dbReference type="PIRNR" id="PIRNR001093"/>
    </source>
</evidence>
<dbReference type="PIRSF" id="PIRSF001093">
    <property type="entry name" value="B-hxosamndse_ab_euk"/>
    <property type="match status" value="1"/>
</dbReference>
<dbReference type="InterPro" id="IPR025705">
    <property type="entry name" value="Beta_hexosaminidase_sua/sub"/>
</dbReference>
<evidence type="ECO:0000313" key="12">
    <source>
        <dbReference type="EMBL" id="TGZ78665.1"/>
    </source>
</evidence>
<dbReference type="InParanoid" id="A0A4S2MNS2"/>
<dbReference type="PRINTS" id="PR00738">
    <property type="entry name" value="GLHYDRLASE20"/>
</dbReference>
<sequence length="592" mass="67217">MRILRTVTTLWMLGAVAAVSIWPIPESVEEGDGVVWMQRDVILELNLPKNSGSNEPDYVNPSVSGSKIEAAWKRNKVFLFKQNIVPWKFHPKGTDFEPKFSPSGAIKKVVVTQRKTDRSRVPVEELNEEYTLSMPDASGKFFDSNDNKQEPGTIYIDAETSNGALHGLTTLSQLFYRAEKPEAFENIYSPSTPVLIKDKPKFKHRGLNLDVARQWYPLKDIKRLIDTLSWNKFNRLHFHATDSQSWPLEIPSLPDLANKGKYGPHMSYTPEDLQNLLTYASKRGIEIIVEIDMPGHTASIADAYPDLITGRNMQPDWDTYAAQPPSGSLKLNNPSVETFVTQLFSDLLPRLHHHSRYFHHGGDEVNRNVYLLDPGVNSNSTDTIRPHLQRFMTHLQSQLTTHSAIPITWEEILLDWNLTLARNTIIQTWQSDSAVSAATSKGHRVIAGNYNYWYLDCGHGQWLDFRPGESYDKYYPFADYCSPRKSWKLMYAYDPLQGLETEEQKRLVLGGEAHVWSEQIDGASLDAVVWPRAGAAGEVLWSGRKDAEGRNRTLEAASERLGVWRERLLERGVGAAPVMQLWCYMNKGGCQL</sequence>
<keyword evidence="6 7" id="KW-0326">Glycosidase</keyword>
<dbReference type="PANTHER" id="PTHR22600">
    <property type="entry name" value="BETA-HEXOSAMINIDASE"/>
    <property type="match status" value="1"/>
</dbReference>
<dbReference type="InterPro" id="IPR029019">
    <property type="entry name" value="HEX_eukaryotic_N"/>
</dbReference>
<dbReference type="PANTHER" id="PTHR22600:SF58">
    <property type="entry name" value="BETA-HEXOSAMINIDASE"/>
    <property type="match status" value="1"/>
</dbReference>
<dbReference type="GO" id="GO:0016231">
    <property type="term" value="F:beta-N-acetylglucosaminidase activity"/>
    <property type="evidence" value="ECO:0007669"/>
    <property type="project" value="TreeGrafter"/>
</dbReference>
<keyword evidence="13" id="KW-1185">Reference proteome</keyword>
<dbReference type="InterPro" id="IPR015883">
    <property type="entry name" value="Glyco_hydro_20_cat"/>
</dbReference>
<dbReference type="FunFam" id="3.20.20.80:FF:000063">
    <property type="entry name" value="Beta-hexosaminidase"/>
    <property type="match status" value="1"/>
</dbReference>
<evidence type="ECO:0000256" key="2">
    <source>
        <dbReference type="ARBA" id="ARBA00006285"/>
    </source>
</evidence>
<dbReference type="EMBL" id="ML220139">
    <property type="protein sequence ID" value="TGZ78665.1"/>
    <property type="molecule type" value="Genomic_DNA"/>
</dbReference>
<protein>
    <recommendedName>
        <fullName evidence="7">Beta-hexosaminidase</fullName>
        <ecNumber evidence="7">3.2.1.52</ecNumber>
    </recommendedName>
</protein>
<dbReference type="GO" id="GO:0005975">
    <property type="term" value="P:carbohydrate metabolic process"/>
    <property type="evidence" value="ECO:0007669"/>
    <property type="project" value="InterPro"/>
</dbReference>
<proteinExistence type="inferred from homology"/>
<reference evidence="12 13" key="1">
    <citation type="submission" date="2019-04" db="EMBL/GenBank/DDBJ databases">
        <title>Comparative genomics and transcriptomics to analyze fruiting body development in filamentous ascomycetes.</title>
        <authorList>
            <consortium name="DOE Joint Genome Institute"/>
            <person name="Lutkenhaus R."/>
            <person name="Traeger S."/>
            <person name="Breuer J."/>
            <person name="Kuo A."/>
            <person name="Lipzen A."/>
            <person name="Pangilinan J."/>
            <person name="Dilworth D."/>
            <person name="Sandor L."/>
            <person name="Poggeler S."/>
            <person name="Barry K."/>
            <person name="Grigoriev I.V."/>
            <person name="Nowrousian M."/>
        </authorList>
    </citation>
    <scope>NUCLEOTIDE SEQUENCE [LARGE SCALE GENOMIC DNA]</scope>
    <source>
        <strain evidence="12 13">CBS 389.68</strain>
    </source>
</reference>
<keyword evidence="3 9" id="KW-0732">Signal</keyword>
<dbReference type="Pfam" id="PF14845">
    <property type="entry name" value="Glycohydro_20b2"/>
    <property type="match status" value="1"/>
</dbReference>
<feature type="signal peptide" evidence="9">
    <location>
        <begin position="1"/>
        <end position="18"/>
    </location>
</feature>
<dbReference type="STRING" id="341454.A0A4S2MNS2"/>
<evidence type="ECO:0000259" key="10">
    <source>
        <dbReference type="Pfam" id="PF00728"/>
    </source>
</evidence>
<evidence type="ECO:0000259" key="11">
    <source>
        <dbReference type="Pfam" id="PF14845"/>
    </source>
</evidence>
<dbReference type="OrthoDB" id="428480at2759"/>
<feature type="domain" description="Beta-hexosaminidase eukaryotic type N-terminal" evidence="11">
    <location>
        <begin position="21"/>
        <end position="174"/>
    </location>
</feature>
<dbReference type="InterPro" id="IPR029018">
    <property type="entry name" value="Hex-like_dom2"/>
</dbReference>
<evidence type="ECO:0000256" key="1">
    <source>
        <dbReference type="ARBA" id="ARBA00001231"/>
    </source>
</evidence>
<evidence type="ECO:0000256" key="6">
    <source>
        <dbReference type="ARBA" id="ARBA00023295"/>
    </source>
</evidence>
<evidence type="ECO:0000256" key="3">
    <source>
        <dbReference type="ARBA" id="ARBA00022729"/>
    </source>
</evidence>
<gene>
    <name evidence="12" type="ORF">EX30DRAFT_365830</name>
</gene>
<comment type="catalytic activity">
    <reaction evidence="1 7">
        <text>Hydrolysis of terminal non-reducing N-acetyl-D-hexosamine residues in N-acetyl-beta-D-hexosaminides.</text>
        <dbReference type="EC" id="3.2.1.52"/>
    </reaction>
</comment>
<keyword evidence="4 7" id="KW-0378">Hydrolase</keyword>
<dbReference type="AlphaFoldDB" id="A0A4S2MNS2"/>
<feature type="domain" description="Glycoside hydrolase family 20 catalytic" evidence="10">
    <location>
        <begin position="202"/>
        <end position="543"/>
    </location>
</feature>
<dbReference type="GO" id="GO:0030203">
    <property type="term" value="P:glycosaminoglycan metabolic process"/>
    <property type="evidence" value="ECO:0007669"/>
    <property type="project" value="TreeGrafter"/>
</dbReference>
<dbReference type="GO" id="GO:0016020">
    <property type="term" value="C:membrane"/>
    <property type="evidence" value="ECO:0007669"/>
    <property type="project" value="TreeGrafter"/>
</dbReference>
<comment type="similarity">
    <text evidence="2 7">Belongs to the glycosyl hydrolase 20 family.</text>
</comment>
<organism evidence="12 13">
    <name type="scientific">Ascodesmis nigricans</name>
    <dbReference type="NCBI Taxonomy" id="341454"/>
    <lineage>
        <taxon>Eukaryota</taxon>
        <taxon>Fungi</taxon>
        <taxon>Dikarya</taxon>
        <taxon>Ascomycota</taxon>
        <taxon>Pezizomycotina</taxon>
        <taxon>Pezizomycetes</taxon>
        <taxon>Pezizales</taxon>
        <taxon>Ascodesmidaceae</taxon>
        <taxon>Ascodesmis</taxon>
    </lineage>
</organism>
<dbReference type="Pfam" id="PF00728">
    <property type="entry name" value="Glyco_hydro_20"/>
    <property type="match status" value="1"/>
</dbReference>
<feature type="active site" description="Proton donor" evidence="8">
    <location>
        <position position="364"/>
    </location>
</feature>
<dbReference type="InterPro" id="IPR017853">
    <property type="entry name" value="GH"/>
</dbReference>
<name>A0A4S2MNS2_9PEZI</name>
<evidence type="ECO:0000256" key="8">
    <source>
        <dbReference type="PIRSR" id="PIRSR001093-1"/>
    </source>
</evidence>
<accession>A0A4S2MNS2</accession>
<evidence type="ECO:0000313" key="13">
    <source>
        <dbReference type="Proteomes" id="UP000298138"/>
    </source>
</evidence>